<dbReference type="Pfam" id="PF23552">
    <property type="entry name" value="ParB_C"/>
    <property type="match status" value="1"/>
</dbReference>
<dbReference type="PANTHER" id="PTHR33375:SF1">
    <property type="entry name" value="CHROMOSOME-PARTITIONING PROTEIN PARB-RELATED"/>
    <property type="match status" value="1"/>
</dbReference>
<dbReference type="HOGENOM" id="CLU_023853_0_0_6"/>
<gene>
    <name evidence="7" type="ORF">LDG_8289</name>
</gene>
<dbReference type="GO" id="GO:0005694">
    <property type="term" value="C:chromosome"/>
    <property type="evidence" value="ECO:0007669"/>
    <property type="project" value="TreeGrafter"/>
</dbReference>
<comment type="function">
    <text evidence="5">Involved in chromosome partition. Localize to both poles of the predivisional cell following completion of DNA replication. Binds to the DNA origin of replication.</text>
</comment>
<evidence type="ECO:0000256" key="2">
    <source>
        <dbReference type="ARBA" id="ARBA00022372"/>
    </source>
</evidence>
<dbReference type="OrthoDB" id="9802051at2"/>
<dbReference type="FunFam" id="3.90.1530.30:FF:000001">
    <property type="entry name" value="Chromosome partitioning protein ParB"/>
    <property type="match status" value="1"/>
</dbReference>
<dbReference type="InterPro" id="IPR041468">
    <property type="entry name" value="HTH_ParB/Spo0J"/>
</dbReference>
<dbReference type="InterPro" id="IPR004437">
    <property type="entry name" value="ParB/RepB/Spo0J"/>
</dbReference>
<dbReference type="InParanoid" id="G9ESL8"/>
<dbReference type="Pfam" id="PF17762">
    <property type="entry name" value="HTH_ParB"/>
    <property type="match status" value="1"/>
</dbReference>
<evidence type="ECO:0000313" key="7">
    <source>
        <dbReference type="EMBL" id="EHL29699.1"/>
    </source>
</evidence>
<evidence type="ECO:0000256" key="1">
    <source>
        <dbReference type="ARBA" id="ARBA00006295"/>
    </source>
</evidence>
<reference evidence="7 8" key="1">
    <citation type="journal article" date="2011" name="BMC Genomics">
        <title>Insight into cross-talk between intra-amoebal pathogens.</title>
        <authorList>
            <person name="Gimenez G."/>
            <person name="Bertelli C."/>
            <person name="Moliner C."/>
            <person name="Robert C."/>
            <person name="Raoult D."/>
            <person name="Fournier P.E."/>
            <person name="Greub G."/>
        </authorList>
    </citation>
    <scope>NUCLEOTIDE SEQUENCE [LARGE SCALE GENOMIC DNA]</scope>
    <source>
        <strain evidence="7 8">LLAP12</strain>
    </source>
</reference>
<dbReference type="GO" id="GO:0003677">
    <property type="term" value="F:DNA binding"/>
    <property type="evidence" value="ECO:0007669"/>
    <property type="project" value="UniProtKB-KW"/>
</dbReference>
<feature type="domain" description="ParB-like N-terminal" evidence="6">
    <location>
        <begin position="31"/>
        <end position="121"/>
    </location>
</feature>
<comment type="similarity">
    <text evidence="1">Belongs to the ParB family.</text>
</comment>
<dbReference type="InterPro" id="IPR050336">
    <property type="entry name" value="Chromosome_partition/occlusion"/>
</dbReference>
<dbReference type="InterPro" id="IPR036086">
    <property type="entry name" value="ParB/Sulfiredoxin_sf"/>
</dbReference>
<dbReference type="Gene3D" id="3.90.1530.30">
    <property type="match status" value="1"/>
</dbReference>
<dbReference type="RefSeq" id="WP_006872168.1">
    <property type="nucleotide sequence ID" value="NZ_JH413846.1"/>
</dbReference>
<evidence type="ECO:0000313" key="8">
    <source>
        <dbReference type="Proteomes" id="UP000002770"/>
    </source>
</evidence>
<dbReference type="InterPro" id="IPR003115">
    <property type="entry name" value="ParB_N"/>
</dbReference>
<keyword evidence="8" id="KW-1185">Reference proteome</keyword>
<dbReference type="GO" id="GO:0007059">
    <property type="term" value="P:chromosome segregation"/>
    <property type="evidence" value="ECO:0007669"/>
    <property type="project" value="UniProtKB-KW"/>
</dbReference>
<organism evidence="7 8">
    <name type="scientific">Legionella drancourtii LLAP12</name>
    <dbReference type="NCBI Taxonomy" id="658187"/>
    <lineage>
        <taxon>Bacteria</taxon>
        <taxon>Pseudomonadati</taxon>
        <taxon>Pseudomonadota</taxon>
        <taxon>Gammaproteobacteria</taxon>
        <taxon>Legionellales</taxon>
        <taxon>Legionellaceae</taxon>
        <taxon>Legionella</taxon>
    </lineage>
</organism>
<dbReference type="Gene3D" id="1.10.10.2830">
    <property type="match status" value="1"/>
</dbReference>
<dbReference type="Pfam" id="PF02195">
    <property type="entry name" value="ParB_N"/>
    <property type="match status" value="1"/>
</dbReference>
<name>G9ESL8_9GAMM</name>
<evidence type="ECO:0000256" key="3">
    <source>
        <dbReference type="ARBA" id="ARBA00022829"/>
    </source>
</evidence>
<dbReference type="SUPFAM" id="SSF109709">
    <property type="entry name" value="KorB DNA-binding domain-like"/>
    <property type="match status" value="1"/>
</dbReference>
<dbReference type="Proteomes" id="UP000002770">
    <property type="component" value="Unassembled WGS sequence"/>
</dbReference>
<dbReference type="FunFam" id="1.10.10.2830:FF:000001">
    <property type="entry name" value="Chromosome partitioning protein ParB"/>
    <property type="match status" value="1"/>
</dbReference>
<dbReference type="GO" id="GO:0045881">
    <property type="term" value="P:positive regulation of sporulation resulting in formation of a cellular spore"/>
    <property type="evidence" value="ECO:0007669"/>
    <property type="project" value="TreeGrafter"/>
</dbReference>
<evidence type="ECO:0000256" key="4">
    <source>
        <dbReference type="ARBA" id="ARBA00023125"/>
    </source>
</evidence>
<proteinExistence type="inferred from homology"/>
<protein>
    <recommendedName>
        <fullName evidence="2">Probable chromosome-partitioning protein ParB</fullName>
    </recommendedName>
</protein>
<dbReference type="eggNOG" id="COG1475">
    <property type="taxonomic scope" value="Bacteria"/>
</dbReference>
<dbReference type="STRING" id="658187.LDG_8289"/>
<keyword evidence="3" id="KW-0159">Chromosome partition</keyword>
<dbReference type="CDD" id="cd16393">
    <property type="entry name" value="SPO0J_N"/>
    <property type="match status" value="1"/>
</dbReference>
<dbReference type="InterPro" id="IPR057240">
    <property type="entry name" value="ParB_dimer_C"/>
</dbReference>
<dbReference type="SUPFAM" id="SSF110849">
    <property type="entry name" value="ParB/Sulfiredoxin"/>
    <property type="match status" value="1"/>
</dbReference>
<dbReference type="AlphaFoldDB" id="G9ESL8"/>
<dbReference type="NCBIfam" id="TIGR00180">
    <property type="entry name" value="parB_part"/>
    <property type="match status" value="1"/>
</dbReference>
<dbReference type="EMBL" id="JH413846">
    <property type="protein sequence ID" value="EHL29699.1"/>
    <property type="molecule type" value="Genomic_DNA"/>
</dbReference>
<sequence length="299" mass="34028">MSTLELKGLKSLRSIGQLLTDSAVIQNENIVQLAVDLLSPGRFQPRKQFNESILAELSDSILAQGIIQPLIVRRVAEEKYEIIAGERRWRAATIAGLSYVPAIIRNIEDKVALAFSVIENIQREDLNPIEEAIAFSRFREEFQMTHEEIANMLGRSRASVTNTLRLLTLDSRVRLMLEEGSIDMGHARTLLTLDSEQQYLVACLIKERKLSVREAEELSNTFKLERNENNKKNMPIQKYHEKCGDWSHQLSQKFATNVSVKVNQEGKGKVVIEVNSPDEVDWIVNFMNEINEVIHKNSG</sequence>
<dbReference type="SMART" id="SM00470">
    <property type="entry name" value="ParB"/>
    <property type="match status" value="1"/>
</dbReference>
<keyword evidence="4" id="KW-0238">DNA-binding</keyword>
<evidence type="ECO:0000256" key="5">
    <source>
        <dbReference type="ARBA" id="ARBA00025472"/>
    </source>
</evidence>
<dbReference type="PANTHER" id="PTHR33375">
    <property type="entry name" value="CHROMOSOME-PARTITIONING PROTEIN PARB-RELATED"/>
    <property type="match status" value="1"/>
</dbReference>
<evidence type="ECO:0000259" key="6">
    <source>
        <dbReference type="SMART" id="SM00470"/>
    </source>
</evidence>
<accession>G9ESL8</accession>